<evidence type="ECO:0000256" key="3">
    <source>
        <dbReference type="SAM" id="MobiDB-lite"/>
    </source>
</evidence>
<evidence type="ECO:0000256" key="1">
    <source>
        <dbReference type="ARBA" id="ARBA00011026"/>
    </source>
</evidence>
<feature type="compositionally biased region" description="Low complexity" evidence="3">
    <location>
        <begin position="160"/>
        <end position="173"/>
    </location>
</feature>
<dbReference type="AlphaFoldDB" id="A0A2T7PIR7"/>
<dbReference type="OrthoDB" id="310364at2759"/>
<dbReference type="Pfam" id="PF14753">
    <property type="entry name" value="FAM221"/>
    <property type="match status" value="1"/>
</dbReference>
<sequence>MDHTMIIETAEEREARGHPVGQATPYAAMGGITGFSSLAEGYMRLDPSGKGAPSEEFLNQPITSSDNPFLRANVQAIKAHSMAHRQTGQLMNPDDQVFDDMEERVSAMRRPGESDMDYFERRYQERLKAGRPGPSQRAIGRGFEGPLHAGHRKSLEPKPKSSFSKTPGSSSKK</sequence>
<gene>
    <name evidence="4" type="ORF">C0Q70_04574</name>
</gene>
<reference evidence="4 5" key="1">
    <citation type="submission" date="2018-04" db="EMBL/GenBank/DDBJ databases">
        <title>The genome of golden apple snail Pomacea canaliculata provides insight into stress tolerance and invasive adaptation.</title>
        <authorList>
            <person name="Liu C."/>
            <person name="Liu B."/>
            <person name="Ren Y."/>
            <person name="Zhang Y."/>
            <person name="Wang H."/>
            <person name="Li S."/>
            <person name="Jiang F."/>
            <person name="Yin L."/>
            <person name="Zhang G."/>
            <person name="Qian W."/>
            <person name="Fan W."/>
        </authorList>
    </citation>
    <scope>NUCLEOTIDE SEQUENCE [LARGE SCALE GENOMIC DNA]</scope>
    <source>
        <strain evidence="4">SZHN2017</strain>
        <tissue evidence="4">Muscle</tissue>
    </source>
</reference>
<accession>A0A2T7PIR7</accession>
<dbReference type="InterPro" id="IPR026755">
    <property type="entry name" value="Fam221a/b"/>
</dbReference>
<dbReference type="EMBL" id="PZQS01000003">
    <property type="protein sequence ID" value="PVD33321.1"/>
    <property type="molecule type" value="Genomic_DNA"/>
</dbReference>
<dbReference type="PANTHER" id="PTHR31214">
    <property type="entry name" value="PROTEIN FAM221A-RELATED"/>
    <property type="match status" value="1"/>
</dbReference>
<keyword evidence="5" id="KW-1185">Reference proteome</keyword>
<dbReference type="Proteomes" id="UP000245119">
    <property type="component" value="Linkage Group LG3"/>
</dbReference>
<organism evidence="4 5">
    <name type="scientific">Pomacea canaliculata</name>
    <name type="common">Golden apple snail</name>
    <dbReference type="NCBI Taxonomy" id="400727"/>
    <lineage>
        <taxon>Eukaryota</taxon>
        <taxon>Metazoa</taxon>
        <taxon>Spiralia</taxon>
        <taxon>Lophotrochozoa</taxon>
        <taxon>Mollusca</taxon>
        <taxon>Gastropoda</taxon>
        <taxon>Caenogastropoda</taxon>
        <taxon>Architaenioglossa</taxon>
        <taxon>Ampullarioidea</taxon>
        <taxon>Ampullariidae</taxon>
        <taxon>Pomacea</taxon>
    </lineage>
</organism>
<evidence type="ECO:0000313" key="5">
    <source>
        <dbReference type="Proteomes" id="UP000245119"/>
    </source>
</evidence>
<proteinExistence type="inferred from homology"/>
<comment type="similarity">
    <text evidence="1">Belongs to the FAM221 family.</text>
</comment>
<feature type="region of interest" description="Disordered" evidence="3">
    <location>
        <begin position="123"/>
        <end position="173"/>
    </location>
</feature>
<name>A0A2T7PIR7_POMCA</name>
<comment type="caution">
    <text evidence="4">The sequence shown here is derived from an EMBL/GenBank/DDBJ whole genome shotgun (WGS) entry which is preliminary data.</text>
</comment>
<evidence type="ECO:0000313" key="4">
    <source>
        <dbReference type="EMBL" id="PVD33321.1"/>
    </source>
</evidence>
<dbReference type="PANTHER" id="PTHR31214:SF2">
    <property type="entry name" value="PROTEIN FAM221A"/>
    <property type="match status" value="1"/>
</dbReference>
<protein>
    <recommendedName>
        <fullName evidence="2">Protein FAM221A</fullName>
    </recommendedName>
</protein>
<evidence type="ECO:0000256" key="2">
    <source>
        <dbReference type="ARBA" id="ARBA00039630"/>
    </source>
</evidence>